<organism evidence="2 3">
    <name type="scientific">Blastomyces percursus</name>
    <dbReference type="NCBI Taxonomy" id="1658174"/>
    <lineage>
        <taxon>Eukaryota</taxon>
        <taxon>Fungi</taxon>
        <taxon>Dikarya</taxon>
        <taxon>Ascomycota</taxon>
        <taxon>Pezizomycotina</taxon>
        <taxon>Eurotiomycetes</taxon>
        <taxon>Eurotiomycetidae</taxon>
        <taxon>Onygenales</taxon>
        <taxon>Ajellomycetaceae</taxon>
        <taxon>Blastomyces</taxon>
    </lineage>
</organism>
<keyword evidence="3" id="KW-1185">Reference proteome</keyword>
<evidence type="ECO:0000256" key="1">
    <source>
        <dbReference type="SAM" id="MobiDB-lite"/>
    </source>
</evidence>
<evidence type="ECO:0000313" key="2">
    <source>
        <dbReference type="EMBL" id="OJD28527.1"/>
    </source>
</evidence>
<dbReference type="EMBL" id="LGTZ01000003">
    <property type="protein sequence ID" value="OJD28527.1"/>
    <property type="molecule type" value="Genomic_DNA"/>
</dbReference>
<dbReference type="VEuPathDB" id="FungiDB:ACJ73_00054"/>
<feature type="compositionally biased region" description="Basic residues" evidence="1">
    <location>
        <begin position="291"/>
        <end position="301"/>
    </location>
</feature>
<dbReference type="OrthoDB" id="4189618at2759"/>
<feature type="compositionally biased region" description="Basic and acidic residues" evidence="1">
    <location>
        <begin position="277"/>
        <end position="290"/>
    </location>
</feature>
<name>A0A1J9RJ20_9EURO</name>
<dbReference type="Proteomes" id="UP000242791">
    <property type="component" value="Unassembled WGS sequence"/>
</dbReference>
<comment type="caution">
    <text evidence="2">The sequence shown here is derived from an EMBL/GenBank/DDBJ whole genome shotgun (WGS) entry which is preliminary data.</text>
</comment>
<reference evidence="2 3" key="1">
    <citation type="submission" date="2015-08" db="EMBL/GenBank/DDBJ databases">
        <title>Emmonsia species relationships and genome sequence.</title>
        <authorList>
            <person name="Cuomo C.A."/>
            <person name="Schwartz I.S."/>
            <person name="Kenyon C."/>
            <person name="De Hoog G.S."/>
            <person name="Govender N.P."/>
            <person name="Botha A."/>
            <person name="Moreno L."/>
            <person name="De Vries M."/>
            <person name="Munoz J.F."/>
            <person name="Stielow J.B."/>
        </authorList>
    </citation>
    <scope>NUCLEOTIDE SEQUENCE [LARGE SCALE GENOMIC DNA]</scope>
    <source>
        <strain evidence="2 3">EI222</strain>
    </source>
</reference>
<evidence type="ECO:0000313" key="3">
    <source>
        <dbReference type="Proteomes" id="UP000242791"/>
    </source>
</evidence>
<proteinExistence type="predicted"/>
<gene>
    <name evidence="2" type="ORF">ACJ73_00054</name>
</gene>
<accession>A0A1J9RJ20</accession>
<sequence>MARKLSQALRKVADMIDRSVEKYGGSDDGLDSRVLDDDELVVAFSELWTVVPSSWKQVVRSRGSRINSTLQRQRKQESEKTDIDDDTRKAIWEWGPAPEKLFNIKAEDSTLTPIAPLDNIIRTAHKLKGAMGIVEVQWRVLMLLIFLLLQQLELEQTEDFVEALLRLRLISSDICVQHLPSWRSAGYKYYHLAKSLGGFGTLIFLPQVGRYQYEGNYIPETTGGKCAILTLKRCRVQASEEWNCWTGHGVIDAVVKHAFAWIQKEPLFIQCSFDRSGNQDKQRAGNDQRAKPAKKRKRKLRSLGYHVREPEENPPRLVEVTSPRLNVSPNLAAEPISSNGPLCDSERSSNSAAATAHSNRRCAAQVAAVRPASGILSVSPCALPSGKSLAEPGTYVINACSLTSLQGEGVVFTEIRIPMM</sequence>
<dbReference type="AlphaFoldDB" id="A0A1J9RJ20"/>
<feature type="region of interest" description="Disordered" evidence="1">
    <location>
        <begin position="276"/>
        <end position="320"/>
    </location>
</feature>
<protein>
    <submittedName>
        <fullName evidence="2">Uncharacterized protein</fullName>
    </submittedName>
</protein>